<dbReference type="Pfam" id="PF13424">
    <property type="entry name" value="TPR_12"/>
    <property type="match status" value="2"/>
</dbReference>
<gene>
    <name evidence="2" type="ORF">N0V83_008206</name>
</gene>
<dbReference type="SUPFAM" id="SSF48452">
    <property type="entry name" value="TPR-like"/>
    <property type="match status" value="3"/>
</dbReference>
<dbReference type="InterPro" id="IPR053137">
    <property type="entry name" value="NLR-like"/>
</dbReference>
<dbReference type="Gene3D" id="3.40.50.300">
    <property type="entry name" value="P-loop containing nucleotide triphosphate hydrolases"/>
    <property type="match status" value="1"/>
</dbReference>
<dbReference type="PANTHER" id="PTHR46082:SF6">
    <property type="entry name" value="AAA+ ATPASE DOMAIN-CONTAINING PROTEIN-RELATED"/>
    <property type="match status" value="1"/>
</dbReference>
<organism evidence="2 3">
    <name type="scientific">Neocucurbitaria cava</name>
    <dbReference type="NCBI Taxonomy" id="798079"/>
    <lineage>
        <taxon>Eukaryota</taxon>
        <taxon>Fungi</taxon>
        <taxon>Dikarya</taxon>
        <taxon>Ascomycota</taxon>
        <taxon>Pezizomycotina</taxon>
        <taxon>Dothideomycetes</taxon>
        <taxon>Pleosporomycetidae</taxon>
        <taxon>Pleosporales</taxon>
        <taxon>Pleosporineae</taxon>
        <taxon>Cucurbitariaceae</taxon>
        <taxon>Neocucurbitaria</taxon>
    </lineage>
</organism>
<dbReference type="SUPFAM" id="SSF52540">
    <property type="entry name" value="P-loop containing nucleoside triphosphate hydrolases"/>
    <property type="match status" value="1"/>
</dbReference>
<keyword evidence="3" id="KW-1185">Reference proteome</keyword>
<comment type="caution">
    <text evidence="2">The sequence shown here is derived from an EMBL/GenBank/DDBJ whole genome shotgun (WGS) entry which is preliminary data.</text>
</comment>
<proteinExistence type="predicted"/>
<feature type="region of interest" description="Disordered" evidence="1">
    <location>
        <begin position="753"/>
        <end position="801"/>
    </location>
</feature>
<dbReference type="PANTHER" id="PTHR46082">
    <property type="entry name" value="ATP/GTP-BINDING PROTEIN-RELATED"/>
    <property type="match status" value="1"/>
</dbReference>
<dbReference type="InterPro" id="IPR011990">
    <property type="entry name" value="TPR-like_helical_dom_sf"/>
</dbReference>
<reference evidence="2" key="1">
    <citation type="submission" date="2022-10" db="EMBL/GenBank/DDBJ databases">
        <title>Tapping the CABI collections for fungal endophytes: first genome assemblies for Collariella, Neodidymelliopsis, Ascochyta clinopodiicola, Didymella pomorum, Didymosphaeria variabile, Neocosmospora piperis and Neocucurbitaria cava.</title>
        <authorList>
            <person name="Hill R."/>
        </authorList>
    </citation>
    <scope>NUCLEOTIDE SEQUENCE</scope>
    <source>
        <strain evidence="2">IMI 356814</strain>
    </source>
</reference>
<protein>
    <submittedName>
        <fullName evidence="2">Uncharacterized protein</fullName>
    </submittedName>
</protein>
<feature type="compositionally biased region" description="Polar residues" evidence="1">
    <location>
        <begin position="769"/>
        <end position="785"/>
    </location>
</feature>
<evidence type="ECO:0000256" key="1">
    <source>
        <dbReference type="SAM" id="MobiDB-lite"/>
    </source>
</evidence>
<evidence type="ECO:0000313" key="3">
    <source>
        <dbReference type="Proteomes" id="UP001140560"/>
    </source>
</evidence>
<name>A0A9W9CJB8_9PLEO</name>
<dbReference type="EMBL" id="JAPEUY010000015">
    <property type="protein sequence ID" value="KAJ4365586.1"/>
    <property type="molecule type" value="Genomic_DNA"/>
</dbReference>
<dbReference type="AlphaFoldDB" id="A0A9W9CJB8"/>
<dbReference type="Pfam" id="PF13374">
    <property type="entry name" value="TPR_10"/>
    <property type="match status" value="1"/>
</dbReference>
<dbReference type="Proteomes" id="UP001140560">
    <property type="component" value="Unassembled WGS sequence"/>
</dbReference>
<accession>A0A9W9CJB8</accession>
<evidence type="ECO:0000313" key="2">
    <source>
        <dbReference type="EMBL" id="KAJ4365586.1"/>
    </source>
</evidence>
<dbReference type="Gene3D" id="1.25.40.10">
    <property type="entry name" value="Tetratricopeptide repeat domain"/>
    <property type="match status" value="3"/>
</dbReference>
<dbReference type="InterPro" id="IPR027417">
    <property type="entry name" value="P-loop_NTPase"/>
</dbReference>
<dbReference type="OrthoDB" id="5086500at2759"/>
<sequence>MQRYWGVFWVDASNQENIESRFAFIGAQAGRGPTMQAGLYWLSQCTQPWLLVLDNADDPDMDISAYCPVGGNGHVLITTRNPSAVEHATVGHIRFRGMEPYEATTLLLRAAYPNAKPTSQPVTPKKWHLAEKIAIELGYLPLALAHAGATIRRNIYTLEKYLHYYLGHRKSMISHSRVKSADEADIITTWEIPFQKIVSRESIEHKDAVDLMHIFAFMHFDAIPEGIFQRSWTGLGALTDPFRKRPDILQPVWSEEAQARFRRAIGVLCDYSIIEHEPSKESCAMHPVIHNWARERLSGEEQKQWLRCTMMVLAHCISSNFEASGRKFRALLLPHIYASLQAYKSQYSSLPEDSESASEFEKFAWVYAEQGHWPAALTLQRLVVQIRLKLLGSRHEDTTRAQLDLAQTLWNLFKVEEAIHIQRGVLNTLRWYRPCAREWAVWPIWKPIHVPYCLALSDITLTLWLAGLRQTSKMTGERAVDGLIKRRGAEDPTTLKAMFNLARTYLHLGEGEKSRTLLLRVLRLQKRFFGLNHPDTLMTRNELGICLCASKRHLGAAQRLVENVLQARREILGDEHAYTLWSVNDLFKVYVERGRPGDAVTILENIIPVVERTLGPDHVGMIMTRSNLGKAYFILERWKDAEEMIRPLLAAIPLDHPDWIHNKYGYAHICFKLGFVEEAEKDCVALLDKITQTKILALDDPRTVAIANLLVRIYHKQERKDRIEAIRDEFPGAILVKNEDRFDPYAVRKAFNASPAARRSAPSRKQPKTDSPSRPIQNQEQLQPETRQERPFAKLANRHTF</sequence>